<dbReference type="GO" id="GO:0051083">
    <property type="term" value="P:'de novo' cotranslational protein folding"/>
    <property type="evidence" value="ECO:0007669"/>
    <property type="project" value="InterPro"/>
</dbReference>
<dbReference type="Gene3D" id="1.10.8.840">
    <property type="entry name" value="Ribosome-associated complex head domain"/>
    <property type="match status" value="1"/>
</dbReference>
<evidence type="ECO:0000313" key="6">
    <source>
        <dbReference type="EMBL" id="VDP76234.1"/>
    </source>
</evidence>
<dbReference type="CDD" id="cd00167">
    <property type="entry name" value="SANT"/>
    <property type="match status" value="1"/>
</dbReference>
<dbReference type="Gene3D" id="1.10.10.60">
    <property type="entry name" value="Homeodomain-like"/>
    <property type="match status" value="2"/>
</dbReference>
<evidence type="ECO:0000313" key="8">
    <source>
        <dbReference type="WBParaSite" id="ECPE_0000569201-mRNA-1"/>
    </source>
</evidence>
<dbReference type="InterPro" id="IPR054076">
    <property type="entry name" value="ZUO1-like_ZHD"/>
</dbReference>
<dbReference type="InterPro" id="IPR044634">
    <property type="entry name" value="Zuotin/DnaJC2"/>
</dbReference>
<dbReference type="SUPFAM" id="SSF46689">
    <property type="entry name" value="Homeodomain-like"/>
    <property type="match status" value="1"/>
</dbReference>
<feature type="region of interest" description="Disordered" evidence="4">
    <location>
        <begin position="468"/>
        <end position="517"/>
    </location>
</feature>
<dbReference type="WBParaSite" id="ECPE_0000569201-mRNA-1">
    <property type="protein sequence ID" value="ECPE_0000569201-mRNA-1"/>
    <property type="gene ID" value="ECPE_0000569201"/>
</dbReference>
<feature type="domain" description="Myb-like" evidence="5">
    <location>
        <begin position="405"/>
        <end position="457"/>
    </location>
</feature>
<dbReference type="Proteomes" id="UP000272942">
    <property type="component" value="Unassembled WGS sequence"/>
</dbReference>
<dbReference type="Pfam" id="PF21884">
    <property type="entry name" value="ZUO1-like_ZHD"/>
    <property type="match status" value="1"/>
</dbReference>
<organism evidence="8">
    <name type="scientific">Echinostoma caproni</name>
    <dbReference type="NCBI Taxonomy" id="27848"/>
    <lineage>
        <taxon>Eukaryota</taxon>
        <taxon>Metazoa</taxon>
        <taxon>Spiralia</taxon>
        <taxon>Lophotrochozoa</taxon>
        <taxon>Platyhelminthes</taxon>
        <taxon>Trematoda</taxon>
        <taxon>Digenea</taxon>
        <taxon>Plagiorchiida</taxon>
        <taxon>Echinostomata</taxon>
        <taxon>Echinostomatoidea</taxon>
        <taxon>Echinostomatidae</taxon>
        <taxon>Echinostoma</taxon>
    </lineage>
</organism>
<feature type="compositionally biased region" description="Polar residues" evidence="4">
    <location>
        <begin position="473"/>
        <end position="483"/>
    </location>
</feature>
<dbReference type="GO" id="GO:0005829">
    <property type="term" value="C:cytosol"/>
    <property type="evidence" value="ECO:0007669"/>
    <property type="project" value="TreeGrafter"/>
</dbReference>
<dbReference type="GO" id="GO:0043022">
    <property type="term" value="F:ribosome binding"/>
    <property type="evidence" value="ECO:0007669"/>
    <property type="project" value="InterPro"/>
</dbReference>
<dbReference type="EMBL" id="UZAN01042560">
    <property type="protein sequence ID" value="VDP76234.1"/>
    <property type="molecule type" value="Genomic_DNA"/>
</dbReference>
<dbReference type="SMART" id="SM00717">
    <property type="entry name" value="SANT"/>
    <property type="match status" value="2"/>
</dbReference>
<dbReference type="PANTHER" id="PTHR43999">
    <property type="entry name" value="DNAJ HOMOLOG SUBFAMILY C MEMBER 2"/>
    <property type="match status" value="1"/>
</dbReference>
<keyword evidence="2" id="KW-0143">Chaperone</keyword>
<feature type="coiled-coil region" evidence="3">
    <location>
        <begin position="136"/>
        <end position="211"/>
    </location>
</feature>
<dbReference type="Pfam" id="PF00249">
    <property type="entry name" value="Myb_DNA-binding"/>
    <property type="match status" value="1"/>
</dbReference>
<keyword evidence="1" id="KW-0963">Cytoplasm</keyword>
<sequence length="517" mass="57530">MWAEYCRVAQAEAAYEILGNPSKRHAYDSVDPVVVNDSVPSAASIREDFFGALRPFFTHKARWSKTQPVPGLGYLGTRLDDVHTFYDFCRETRRAIERQNRAERARRRGEELRTIRQIVELAKANDPRLLAAAKAAKDAKAAKRQARLDAARKRREEEEERVRLETEAQAAVRAASEERKRVEAERLRKEREQLKQEAKRERKRLRAIVVEKYDHFIQMEDSESAAAGAERVRVLSDLDLLYQRLTNVQLQELNDNMEKADALIGAQTLFNSKLAEVRQELQAPGLQSSLKSNQAAAVSNESTTTSARFSSEVIQILIKAVNLLPAGTPKRWEAIAAYVNQHAPGTSITAKEALKQAKALSQEDATLRKEANAKAFASFASTVKETDAVKNVTITNEIEAEASRPWTVTEQRALEQALRSCPAQSSDNQEGDRWQRIADIVGTRTRRECMLRCKELAEQVRAKKAAMAAATKSGSAPNGTPASKPSVKPTKGSGSHYGPGGPRTTLSSSKKSEFEGF</sequence>
<dbReference type="InterPro" id="IPR009057">
    <property type="entry name" value="Homeodomain-like_sf"/>
</dbReference>
<reference evidence="8" key="1">
    <citation type="submission" date="2016-06" db="UniProtKB">
        <authorList>
            <consortium name="WormBaseParasite"/>
        </authorList>
    </citation>
    <scope>IDENTIFICATION</scope>
</reference>
<dbReference type="InterPro" id="IPR042569">
    <property type="entry name" value="RAC_head_sf"/>
</dbReference>
<dbReference type="Pfam" id="PF23082">
    <property type="entry name" value="Myb_DNA-binding_2"/>
    <property type="match status" value="1"/>
</dbReference>
<dbReference type="GO" id="GO:0030544">
    <property type="term" value="F:Hsp70 protein binding"/>
    <property type="evidence" value="ECO:0007669"/>
    <property type="project" value="InterPro"/>
</dbReference>
<dbReference type="GO" id="GO:0006450">
    <property type="term" value="P:regulation of translational fidelity"/>
    <property type="evidence" value="ECO:0007669"/>
    <property type="project" value="InterPro"/>
</dbReference>
<dbReference type="Pfam" id="PF16717">
    <property type="entry name" value="RAC_head"/>
    <property type="match status" value="1"/>
</dbReference>
<dbReference type="InterPro" id="IPR032003">
    <property type="entry name" value="RAC_head"/>
</dbReference>
<evidence type="ECO:0000256" key="2">
    <source>
        <dbReference type="ARBA" id="ARBA00023186"/>
    </source>
</evidence>
<keyword evidence="3" id="KW-0175">Coiled coil</keyword>
<dbReference type="InterPro" id="IPR001005">
    <property type="entry name" value="SANT/Myb"/>
</dbReference>
<evidence type="ECO:0000256" key="1">
    <source>
        <dbReference type="ARBA" id="ARBA00022490"/>
    </source>
</evidence>
<gene>
    <name evidence="6" type="ORF">ECPE_LOCUS5679</name>
</gene>
<protein>
    <submittedName>
        <fullName evidence="8">Myb-like domain-containing protein</fullName>
    </submittedName>
</protein>
<dbReference type="AlphaFoldDB" id="A0A183AFE4"/>
<dbReference type="PANTHER" id="PTHR43999:SF1">
    <property type="entry name" value="DNAJ HOMOLOG SUBFAMILY C MEMBER 2"/>
    <property type="match status" value="1"/>
</dbReference>
<name>A0A183AFE4_9TREM</name>
<evidence type="ECO:0000313" key="7">
    <source>
        <dbReference type="Proteomes" id="UP000272942"/>
    </source>
</evidence>
<keyword evidence="7" id="KW-1185">Reference proteome</keyword>
<accession>A0A183AFE4</accession>
<dbReference type="PROSITE" id="PS50090">
    <property type="entry name" value="MYB_LIKE"/>
    <property type="match status" value="1"/>
</dbReference>
<dbReference type="OrthoDB" id="1690618at2759"/>
<evidence type="ECO:0000256" key="4">
    <source>
        <dbReference type="SAM" id="MobiDB-lite"/>
    </source>
</evidence>
<proteinExistence type="predicted"/>
<evidence type="ECO:0000259" key="5">
    <source>
        <dbReference type="PROSITE" id="PS50090"/>
    </source>
</evidence>
<reference evidence="6 7" key="2">
    <citation type="submission" date="2018-11" db="EMBL/GenBank/DDBJ databases">
        <authorList>
            <consortium name="Pathogen Informatics"/>
        </authorList>
    </citation>
    <scope>NUCLEOTIDE SEQUENCE [LARGE SCALE GENOMIC DNA]</scope>
    <source>
        <strain evidence="6 7">Egypt</strain>
    </source>
</reference>
<evidence type="ECO:0000256" key="3">
    <source>
        <dbReference type="SAM" id="Coils"/>
    </source>
</evidence>